<dbReference type="EMBL" id="CP022753">
    <property type="protein sequence ID" value="ASU83659.1"/>
    <property type="molecule type" value="Genomic_DNA"/>
</dbReference>
<evidence type="ECO:0000256" key="1">
    <source>
        <dbReference type="ARBA" id="ARBA00004442"/>
    </source>
</evidence>
<protein>
    <submittedName>
        <fullName evidence="8">OmpA family protein</fullName>
    </submittedName>
</protein>
<evidence type="ECO:0000256" key="3">
    <source>
        <dbReference type="ARBA" id="ARBA00023237"/>
    </source>
</evidence>
<dbReference type="GO" id="GO:0009279">
    <property type="term" value="C:cell outer membrane"/>
    <property type="evidence" value="ECO:0007669"/>
    <property type="project" value="UniProtKB-SubCell"/>
</dbReference>
<organism evidence="8 9">
    <name type="scientific">Nocardiopsis gilva YIM 90087</name>
    <dbReference type="NCBI Taxonomy" id="1235441"/>
    <lineage>
        <taxon>Bacteria</taxon>
        <taxon>Bacillati</taxon>
        <taxon>Actinomycetota</taxon>
        <taxon>Actinomycetes</taxon>
        <taxon>Streptosporangiales</taxon>
        <taxon>Nocardiopsidaceae</taxon>
        <taxon>Nocardiopsis</taxon>
    </lineage>
</organism>
<dbReference type="KEGG" id="ngv:CDO52_13430"/>
<dbReference type="AlphaFoldDB" id="A0A223S6J5"/>
<keyword evidence="2 4" id="KW-0472">Membrane</keyword>
<evidence type="ECO:0000313" key="8">
    <source>
        <dbReference type="EMBL" id="ASU83659.1"/>
    </source>
</evidence>
<feature type="compositionally biased region" description="Acidic residues" evidence="5">
    <location>
        <begin position="174"/>
        <end position="183"/>
    </location>
</feature>
<feature type="domain" description="OmpA-like" evidence="7">
    <location>
        <begin position="80"/>
        <end position="202"/>
    </location>
</feature>
<dbReference type="CDD" id="cd07185">
    <property type="entry name" value="OmpA_C-like"/>
    <property type="match status" value="1"/>
</dbReference>
<dbReference type="PRINTS" id="PR01021">
    <property type="entry name" value="OMPADOMAIN"/>
</dbReference>
<evidence type="ECO:0000256" key="4">
    <source>
        <dbReference type="PROSITE-ProRule" id="PRU00473"/>
    </source>
</evidence>
<feature type="region of interest" description="Disordered" evidence="5">
    <location>
        <begin position="150"/>
        <end position="202"/>
    </location>
</feature>
<name>A0A223S6J5_9ACTN</name>
<proteinExistence type="predicted"/>
<dbReference type="RefSeq" id="WP_017616715.1">
    <property type="nucleotide sequence ID" value="NZ_ANBG01000017.1"/>
</dbReference>
<dbReference type="OrthoDB" id="5166631at2"/>
<evidence type="ECO:0000256" key="2">
    <source>
        <dbReference type="ARBA" id="ARBA00023136"/>
    </source>
</evidence>
<dbReference type="Pfam" id="PF00691">
    <property type="entry name" value="OmpA"/>
    <property type="match status" value="1"/>
</dbReference>
<gene>
    <name evidence="8" type="ORF">CDO52_13430</name>
</gene>
<evidence type="ECO:0000313" key="9">
    <source>
        <dbReference type="Proteomes" id="UP000215005"/>
    </source>
</evidence>
<dbReference type="InterPro" id="IPR036737">
    <property type="entry name" value="OmpA-like_sf"/>
</dbReference>
<feature type="compositionally biased region" description="Basic and acidic residues" evidence="5">
    <location>
        <begin position="193"/>
        <end position="202"/>
    </location>
</feature>
<sequence length="202" mass="21160">MRGGGAARRALTVVPALALVAALSGTAAAETPPDFSDLNPNDISRSAVEDSVSDINPSEFVTGIDPSGFVEELEQEEVEGSTTTVTISADVLFEFDEATLNKGAEKQLTSVAERLKNVTGTVEVVGHSDGIGDDDYNKKLSEDRAKAVKKALEDELGSDGPDIEATGKGSSDPVAEETDDDGNDMPSARAKNRRVEISFEGS</sequence>
<keyword evidence="3" id="KW-0998">Cell outer membrane</keyword>
<dbReference type="InterPro" id="IPR050330">
    <property type="entry name" value="Bact_OuterMem_StrucFunc"/>
</dbReference>
<evidence type="ECO:0000256" key="6">
    <source>
        <dbReference type="SAM" id="SignalP"/>
    </source>
</evidence>
<feature type="chain" id="PRO_5011233840" evidence="6">
    <location>
        <begin position="30"/>
        <end position="202"/>
    </location>
</feature>
<dbReference type="Gene3D" id="3.30.1330.60">
    <property type="entry name" value="OmpA-like domain"/>
    <property type="match status" value="1"/>
</dbReference>
<dbReference type="PROSITE" id="PS51123">
    <property type="entry name" value="OMPA_2"/>
    <property type="match status" value="1"/>
</dbReference>
<dbReference type="SUPFAM" id="SSF103088">
    <property type="entry name" value="OmpA-like"/>
    <property type="match status" value="1"/>
</dbReference>
<accession>A0A223S6J5</accession>
<dbReference type="PANTHER" id="PTHR30329">
    <property type="entry name" value="STATOR ELEMENT OF FLAGELLAR MOTOR COMPLEX"/>
    <property type="match status" value="1"/>
</dbReference>
<dbReference type="PANTHER" id="PTHR30329:SF21">
    <property type="entry name" value="LIPOPROTEIN YIAD-RELATED"/>
    <property type="match status" value="1"/>
</dbReference>
<keyword evidence="9" id="KW-1185">Reference proteome</keyword>
<reference evidence="8 9" key="1">
    <citation type="submission" date="2017-08" db="EMBL/GenBank/DDBJ databases">
        <title>The complete genome sequence of Nocardiopsis gilva YIM 90087.</title>
        <authorList>
            <person name="Yin M."/>
            <person name="Tang S."/>
        </authorList>
    </citation>
    <scope>NUCLEOTIDE SEQUENCE [LARGE SCALE GENOMIC DNA]</scope>
    <source>
        <strain evidence="8 9">YIM 90087</strain>
    </source>
</reference>
<evidence type="ECO:0000256" key="5">
    <source>
        <dbReference type="SAM" id="MobiDB-lite"/>
    </source>
</evidence>
<dbReference type="Proteomes" id="UP000215005">
    <property type="component" value="Chromosome"/>
</dbReference>
<dbReference type="InterPro" id="IPR006665">
    <property type="entry name" value="OmpA-like"/>
</dbReference>
<dbReference type="InterPro" id="IPR006664">
    <property type="entry name" value="OMP_bac"/>
</dbReference>
<comment type="subcellular location">
    <subcellularLocation>
        <location evidence="1">Cell outer membrane</location>
    </subcellularLocation>
</comment>
<evidence type="ECO:0000259" key="7">
    <source>
        <dbReference type="PROSITE" id="PS51123"/>
    </source>
</evidence>
<feature type="signal peptide" evidence="6">
    <location>
        <begin position="1"/>
        <end position="29"/>
    </location>
</feature>
<keyword evidence="6" id="KW-0732">Signal</keyword>